<gene>
    <name evidence="2" type="ORF">LCGC14_1587490</name>
</gene>
<keyword evidence="1" id="KW-1133">Transmembrane helix</keyword>
<proteinExistence type="predicted"/>
<comment type="caution">
    <text evidence="2">The sequence shown here is derived from an EMBL/GenBank/DDBJ whole genome shotgun (WGS) entry which is preliminary data.</text>
</comment>
<keyword evidence="1" id="KW-0812">Transmembrane</keyword>
<feature type="transmembrane region" description="Helical" evidence="1">
    <location>
        <begin position="6"/>
        <end position="29"/>
    </location>
</feature>
<protein>
    <submittedName>
        <fullName evidence="2">Uncharacterized protein</fullName>
    </submittedName>
</protein>
<sequence>MDWNDILTLFIAADTLLNPKLALLGWLVWRLWKRREKS</sequence>
<organism evidence="2">
    <name type="scientific">marine sediment metagenome</name>
    <dbReference type="NCBI Taxonomy" id="412755"/>
    <lineage>
        <taxon>unclassified sequences</taxon>
        <taxon>metagenomes</taxon>
        <taxon>ecological metagenomes</taxon>
    </lineage>
</organism>
<name>A0A0F9IEY4_9ZZZZ</name>
<accession>A0A0F9IEY4</accession>
<keyword evidence="1" id="KW-0472">Membrane</keyword>
<evidence type="ECO:0000313" key="2">
    <source>
        <dbReference type="EMBL" id="KKM26161.1"/>
    </source>
</evidence>
<reference evidence="2" key="1">
    <citation type="journal article" date="2015" name="Nature">
        <title>Complex archaea that bridge the gap between prokaryotes and eukaryotes.</title>
        <authorList>
            <person name="Spang A."/>
            <person name="Saw J.H."/>
            <person name="Jorgensen S.L."/>
            <person name="Zaremba-Niedzwiedzka K."/>
            <person name="Martijn J."/>
            <person name="Lind A.E."/>
            <person name="van Eijk R."/>
            <person name="Schleper C."/>
            <person name="Guy L."/>
            <person name="Ettema T.J."/>
        </authorList>
    </citation>
    <scope>NUCLEOTIDE SEQUENCE</scope>
</reference>
<dbReference type="EMBL" id="LAZR01012566">
    <property type="protein sequence ID" value="KKM26161.1"/>
    <property type="molecule type" value="Genomic_DNA"/>
</dbReference>
<dbReference type="AlphaFoldDB" id="A0A0F9IEY4"/>
<evidence type="ECO:0000256" key="1">
    <source>
        <dbReference type="SAM" id="Phobius"/>
    </source>
</evidence>